<feature type="domain" description="Glycosyl transferase family 1" evidence="2">
    <location>
        <begin position="222"/>
        <end position="396"/>
    </location>
</feature>
<evidence type="ECO:0000259" key="3">
    <source>
        <dbReference type="Pfam" id="PF13439"/>
    </source>
</evidence>
<organism evidence="4">
    <name type="scientific">Ignavibacterium album</name>
    <dbReference type="NCBI Taxonomy" id="591197"/>
    <lineage>
        <taxon>Bacteria</taxon>
        <taxon>Pseudomonadati</taxon>
        <taxon>Ignavibacteriota</taxon>
        <taxon>Ignavibacteria</taxon>
        <taxon>Ignavibacteriales</taxon>
        <taxon>Ignavibacteriaceae</taxon>
        <taxon>Ignavibacterium</taxon>
    </lineage>
</organism>
<protein>
    <submittedName>
        <fullName evidence="4">Glycosyltransferase WbuB</fullName>
    </submittedName>
</protein>
<dbReference type="GO" id="GO:0016757">
    <property type="term" value="F:glycosyltransferase activity"/>
    <property type="evidence" value="ECO:0007669"/>
    <property type="project" value="InterPro"/>
</dbReference>
<dbReference type="Gene3D" id="3.40.50.2000">
    <property type="entry name" value="Glycogen Phosphorylase B"/>
    <property type="match status" value="2"/>
</dbReference>
<dbReference type="Pfam" id="PF00534">
    <property type="entry name" value="Glycos_transf_1"/>
    <property type="match status" value="1"/>
</dbReference>
<dbReference type="InterPro" id="IPR050194">
    <property type="entry name" value="Glycosyltransferase_grp1"/>
</dbReference>
<keyword evidence="4" id="KW-0808">Transferase</keyword>
<name>A0A832DJV9_9BACT</name>
<feature type="domain" description="Glycosyltransferase subfamily 4-like N-terminal" evidence="3">
    <location>
        <begin position="27"/>
        <end position="219"/>
    </location>
</feature>
<dbReference type="InterPro" id="IPR001296">
    <property type="entry name" value="Glyco_trans_1"/>
</dbReference>
<dbReference type="Pfam" id="PF13439">
    <property type="entry name" value="Glyco_transf_4"/>
    <property type="match status" value="1"/>
</dbReference>
<dbReference type="AlphaFoldDB" id="A0A832DJV9"/>
<dbReference type="SUPFAM" id="SSF53756">
    <property type="entry name" value="UDP-Glycosyltransferase/glycogen phosphorylase"/>
    <property type="match status" value="1"/>
</dbReference>
<dbReference type="PANTHER" id="PTHR45947">
    <property type="entry name" value="SULFOQUINOVOSYL TRANSFERASE SQD2"/>
    <property type="match status" value="1"/>
</dbReference>
<dbReference type="PANTHER" id="PTHR45947:SF3">
    <property type="entry name" value="SULFOQUINOVOSYL TRANSFERASE SQD2"/>
    <property type="match status" value="1"/>
</dbReference>
<comment type="caution">
    <text evidence="4">The sequence shown here is derived from an EMBL/GenBank/DDBJ whole genome shotgun (WGS) entry which is preliminary data.</text>
</comment>
<keyword evidence="1" id="KW-1133">Transmembrane helix</keyword>
<dbReference type="InterPro" id="IPR028098">
    <property type="entry name" value="Glyco_trans_4-like_N"/>
</dbReference>
<proteinExistence type="predicted"/>
<dbReference type="EMBL" id="DSVI01000007">
    <property type="protein sequence ID" value="HGT47615.1"/>
    <property type="molecule type" value="Genomic_DNA"/>
</dbReference>
<dbReference type="CDD" id="cd03794">
    <property type="entry name" value="GT4_WbuB-like"/>
    <property type="match status" value="1"/>
</dbReference>
<sequence length="432" mass="50160">MKFRKRDMKASAGRILMIVENPYPQDTRVRNEANKLYNAGYSVSVIAKKYPNQPLTENVFGVNVYRVPWFEVFKKSTESKSFIIRLFYKIATKLGYIIEYFYFTFAAFIYSFYVLIKDGFDVIHQHNPPNTLFVIGLFYRLLGKKFVFDHHDLSPELYLSRYKTNGGIIHKALLLEEKLCLRSANIIIATNESYKEIDIKRGKKNPDDIFIVRNGPDLNLFKEVEPDKELKSTGKKILVYIGVMGPQDGVDYLLRSLHILVNEFNRKDFHCVIIGPGDSLEDLKKLREELNLQEYCRFTGKIPFADLLKYLSTADICVDPNPSNPLNDYSTWIKVMEYMSLGKPIVSYNLRETRYSAQQAALYATPNDEREFAQRIIELMDNPQLREEMGKFGKQRVKNELAWEIVSENLLKAYRKLLPDKIPLKAETSSAI</sequence>
<feature type="transmembrane region" description="Helical" evidence="1">
    <location>
        <begin position="94"/>
        <end position="116"/>
    </location>
</feature>
<accession>A0A832DJV9</accession>
<keyword evidence="1" id="KW-0472">Membrane</keyword>
<reference evidence="4" key="1">
    <citation type="journal article" date="2020" name="mSystems">
        <title>Genome- and Community-Level Interaction Insights into Carbon Utilization and Element Cycling Functions of Hydrothermarchaeota in Hydrothermal Sediment.</title>
        <authorList>
            <person name="Zhou Z."/>
            <person name="Liu Y."/>
            <person name="Xu W."/>
            <person name="Pan J."/>
            <person name="Luo Z.H."/>
            <person name="Li M."/>
        </authorList>
    </citation>
    <scope>NUCLEOTIDE SEQUENCE [LARGE SCALE GENOMIC DNA]</scope>
    <source>
        <strain evidence="4">SpSt-500</strain>
    </source>
</reference>
<keyword evidence="1" id="KW-0812">Transmembrane</keyword>
<evidence type="ECO:0000313" key="4">
    <source>
        <dbReference type="EMBL" id="HGT47615.1"/>
    </source>
</evidence>
<gene>
    <name evidence="4" type="ORF">ENS56_06245</name>
</gene>
<evidence type="ECO:0000256" key="1">
    <source>
        <dbReference type="SAM" id="Phobius"/>
    </source>
</evidence>
<evidence type="ECO:0000259" key="2">
    <source>
        <dbReference type="Pfam" id="PF00534"/>
    </source>
</evidence>